<dbReference type="GO" id="GO:0005509">
    <property type="term" value="F:calcium ion binding"/>
    <property type="evidence" value="ECO:0007669"/>
    <property type="project" value="InterPro"/>
</dbReference>
<dbReference type="SMART" id="SM00220">
    <property type="entry name" value="S_TKc"/>
    <property type="match status" value="1"/>
</dbReference>
<feature type="domain" description="EF-hand" evidence="4">
    <location>
        <begin position="460"/>
        <end position="495"/>
    </location>
</feature>
<dbReference type="PANTHER" id="PTHR44167:SF30">
    <property type="entry name" value="PHOSPHORYLASE KINASE"/>
    <property type="match status" value="1"/>
</dbReference>
<dbReference type="AlphaFoldDB" id="A0A7S1AF84"/>
<reference evidence="5" key="1">
    <citation type="submission" date="2021-01" db="EMBL/GenBank/DDBJ databases">
        <authorList>
            <person name="Corre E."/>
            <person name="Pelletier E."/>
            <person name="Niang G."/>
            <person name="Scheremetjew M."/>
            <person name="Finn R."/>
            <person name="Kale V."/>
            <person name="Holt S."/>
            <person name="Cochrane G."/>
            <person name="Meng A."/>
            <person name="Brown T."/>
            <person name="Cohen L."/>
        </authorList>
    </citation>
    <scope>NUCLEOTIDE SEQUENCE</scope>
</reference>
<dbReference type="PROSITE" id="PS00108">
    <property type="entry name" value="PROTEIN_KINASE_ST"/>
    <property type="match status" value="1"/>
</dbReference>
<comment type="similarity">
    <text evidence="2">Belongs to the protein kinase superfamily. Ser/Thr protein kinase family. CDPK subfamily.</text>
</comment>
<dbReference type="InterPro" id="IPR011992">
    <property type="entry name" value="EF-hand-dom_pair"/>
</dbReference>
<dbReference type="GO" id="GO:0005634">
    <property type="term" value="C:nucleus"/>
    <property type="evidence" value="ECO:0007669"/>
    <property type="project" value="TreeGrafter"/>
</dbReference>
<gene>
    <name evidence="5" type="ORF">NSCI0253_LOCUS26644</name>
</gene>
<dbReference type="Gene3D" id="1.10.510.10">
    <property type="entry name" value="Transferase(Phosphotransferase) domain 1"/>
    <property type="match status" value="1"/>
</dbReference>
<dbReference type="PROSITE" id="PS50222">
    <property type="entry name" value="EF_HAND_2"/>
    <property type="match status" value="3"/>
</dbReference>
<dbReference type="InterPro" id="IPR000719">
    <property type="entry name" value="Prot_kinase_dom"/>
</dbReference>
<dbReference type="CDD" id="cd00051">
    <property type="entry name" value="EFh"/>
    <property type="match status" value="2"/>
</dbReference>
<feature type="domain" description="EF-hand" evidence="4">
    <location>
        <begin position="369"/>
        <end position="404"/>
    </location>
</feature>
<dbReference type="SUPFAM" id="SSF56112">
    <property type="entry name" value="Protein kinase-like (PK-like)"/>
    <property type="match status" value="1"/>
</dbReference>
<dbReference type="InterPro" id="IPR011009">
    <property type="entry name" value="Kinase-like_dom_sf"/>
</dbReference>
<evidence type="ECO:0000259" key="4">
    <source>
        <dbReference type="PROSITE" id="PS50222"/>
    </source>
</evidence>
<dbReference type="EMBL" id="HBFQ01037717">
    <property type="protein sequence ID" value="CAD8852294.1"/>
    <property type="molecule type" value="Transcribed_RNA"/>
</dbReference>
<dbReference type="SUPFAM" id="SSF47473">
    <property type="entry name" value="EF-hand"/>
    <property type="match status" value="1"/>
</dbReference>
<dbReference type="Pfam" id="PF13202">
    <property type="entry name" value="EF-hand_5"/>
    <property type="match status" value="1"/>
</dbReference>
<dbReference type="GO" id="GO:0044773">
    <property type="term" value="P:mitotic DNA damage checkpoint signaling"/>
    <property type="evidence" value="ECO:0007669"/>
    <property type="project" value="TreeGrafter"/>
</dbReference>
<evidence type="ECO:0000313" key="5">
    <source>
        <dbReference type="EMBL" id="CAD8852294.1"/>
    </source>
</evidence>
<evidence type="ECO:0000259" key="3">
    <source>
        <dbReference type="PROSITE" id="PS50011"/>
    </source>
</evidence>
<dbReference type="InterPro" id="IPR018247">
    <property type="entry name" value="EF_Hand_1_Ca_BS"/>
</dbReference>
<dbReference type="PROSITE" id="PS00018">
    <property type="entry name" value="EF_HAND_1"/>
    <property type="match status" value="3"/>
</dbReference>
<dbReference type="InterPro" id="IPR002048">
    <property type="entry name" value="EF_hand_dom"/>
</dbReference>
<organism evidence="5">
    <name type="scientific">Noctiluca scintillans</name>
    <name type="common">Sea sparkle</name>
    <name type="synonym">Red tide dinoflagellate</name>
    <dbReference type="NCBI Taxonomy" id="2966"/>
    <lineage>
        <taxon>Eukaryota</taxon>
        <taxon>Sar</taxon>
        <taxon>Alveolata</taxon>
        <taxon>Dinophyceae</taxon>
        <taxon>Noctilucales</taxon>
        <taxon>Noctilucaceae</taxon>
        <taxon>Noctiluca</taxon>
    </lineage>
</organism>
<feature type="domain" description="EF-hand" evidence="4">
    <location>
        <begin position="421"/>
        <end position="456"/>
    </location>
</feature>
<dbReference type="PROSITE" id="PS50011">
    <property type="entry name" value="PROTEIN_KINASE_DOM"/>
    <property type="match status" value="1"/>
</dbReference>
<dbReference type="GO" id="GO:0004674">
    <property type="term" value="F:protein serine/threonine kinase activity"/>
    <property type="evidence" value="ECO:0007669"/>
    <property type="project" value="TreeGrafter"/>
</dbReference>
<evidence type="ECO:0000256" key="2">
    <source>
        <dbReference type="ARBA" id="ARBA00024334"/>
    </source>
</evidence>
<proteinExistence type="inferred from homology"/>
<dbReference type="PANTHER" id="PTHR44167">
    <property type="entry name" value="OVARIAN-SPECIFIC SERINE/THREONINE-PROTEIN KINASE LOK-RELATED"/>
    <property type="match status" value="1"/>
</dbReference>
<feature type="domain" description="Protein kinase" evidence="3">
    <location>
        <begin position="27"/>
        <end position="330"/>
    </location>
</feature>
<evidence type="ECO:0008006" key="6">
    <source>
        <dbReference type="Google" id="ProtNLM"/>
    </source>
</evidence>
<dbReference type="Gene3D" id="3.30.200.20">
    <property type="entry name" value="Phosphorylase Kinase, domain 1"/>
    <property type="match status" value="1"/>
</dbReference>
<dbReference type="Pfam" id="PF00069">
    <property type="entry name" value="Pkinase"/>
    <property type="match status" value="1"/>
</dbReference>
<sequence>MGGHSSKGHFQRTQLVTTYKGALENKYDMIKEVGKGAQGTTWLVRSKFNPDEQMVAKETLTKTDEGRQEFLKEFEKMRALEHPNIAKVIELVEGTTPNGTQQLFVISELAPGSDLYKYMQTMMEDRAELSEQWIAAVFKQAMAGVSYLHAQNITHNDLKPDNILVMKGFNKSDPNMIPDVVINDFGCANHVSESIACGDPRYCPPEAWRATILPYLQIPGEEDAPDPQHIKINNKVDVWSMGATLFELLSGGKLPFLYKPCRLQEFCNSIKDTGGPFHEMKNGVLAPDAVKVRTHCPNCSVEVCDLIKLMLEKDVNKRPLARTVLEHKWFDIEGMPLDASTKQMLHLRTSKGVAHSILMNALALKVHRDHYDECKAIFNEADEDHSGTIDQAEFVKAATKLKLLGRGTDVNLSSTGSEITISTKEASKWFESIDIDKTGDINFNEFLAMSFDWSKLSAKELEGNLKKLFSDLDADGNGLIDINELRATFQGVVEDEEIDILMSTCSRNGVELSLDEVKSFLFDEGSNRSYTDHMQKVVTHKAKKRKEAIEENCCVGGVFVCLSAILIWKCWLTPGL</sequence>
<evidence type="ECO:0000256" key="1">
    <source>
        <dbReference type="ARBA" id="ARBA00022837"/>
    </source>
</evidence>
<dbReference type="Pfam" id="PF13499">
    <property type="entry name" value="EF-hand_7"/>
    <property type="match status" value="1"/>
</dbReference>
<dbReference type="Gene3D" id="1.10.238.10">
    <property type="entry name" value="EF-hand"/>
    <property type="match status" value="1"/>
</dbReference>
<keyword evidence="1" id="KW-0106">Calcium</keyword>
<accession>A0A7S1AF84</accession>
<dbReference type="InterPro" id="IPR008271">
    <property type="entry name" value="Ser/Thr_kinase_AS"/>
</dbReference>
<name>A0A7S1AF84_NOCSC</name>
<dbReference type="GO" id="GO:0005524">
    <property type="term" value="F:ATP binding"/>
    <property type="evidence" value="ECO:0007669"/>
    <property type="project" value="InterPro"/>
</dbReference>
<protein>
    <recommendedName>
        <fullName evidence="6">Calmodulin</fullName>
    </recommendedName>
</protein>
<dbReference type="SMART" id="SM00054">
    <property type="entry name" value="EFh"/>
    <property type="match status" value="3"/>
</dbReference>